<dbReference type="CDD" id="cd20070">
    <property type="entry name" value="5TM_YidC_Alb3"/>
    <property type="match status" value="1"/>
</dbReference>
<dbReference type="PANTHER" id="PTHR12428:SF65">
    <property type="entry name" value="CYTOCHROME C OXIDASE ASSEMBLY PROTEIN COX18, MITOCHONDRIAL"/>
    <property type="match status" value="1"/>
</dbReference>
<keyword evidence="6 10" id="KW-1133">Transmembrane helix</keyword>
<evidence type="ECO:0000256" key="5">
    <source>
        <dbReference type="ARBA" id="ARBA00022927"/>
    </source>
</evidence>
<evidence type="ECO:0000256" key="9">
    <source>
        <dbReference type="RuleBase" id="RU003945"/>
    </source>
</evidence>
<keyword evidence="5" id="KW-0653">Protein transport</keyword>
<keyword evidence="4 9" id="KW-0812">Transmembrane</keyword>
<dbReference type="PANTHER" id="PTHR12428">
    <property type="entry name" value="OXA1"/>
    <property type="match status" value="1"/>
</dbReference>
<keyword evidence="3" id="KW-1003">Cell membrane</keyword>
<evidence type="ECO:0000256" key="10">
    <source>
        <dbReference type="SAM" id="Phobius"/>
    </source>
</evidence>
<feature type="transmembrane region" description="Helical" evidence="10">
    <location>
        <begin position="7"/>
        <end position="26"/>
    </location>
</feature>
<organism evidence="12 13">
    <name type="scientific">Candidatus Wildermuthbacteria bacterium RIFCSPLOWO2_12_FULL_40_9</name>
    <dbReference type="NCBI Taxonomy" id="1802467"/>
    <lineage>
        <taxon>Bacteria</taxon>
        <taxon>Candidatus Wildermuthiibacteriota</taxon>
    </lineage>
</organism>
<evidence type="ECO:0000256" key="3">
    <source>
        <dbReference type="ARBA" id="ARBA00022475"/>
    </source>
</evidence>
<evidence type="ECO:0000259" key="11">
    <source>
        <dbReference type="Pfam" id="PF02096"/>
    </source>
</evidence>
<evidence type="ECO:0000256" key="8">
    <source>
        <dbReference type="ARBA" id="ARBA00023186"/>
    </source>
</evidence>
<keyword evidence="8" id="KW-0143">Chaperone</keyword>
<dbReference type="GO" id="GO:0005886">
    <property type="term" value="C:plasma membrane"/>
    <property type="evidence" value="ECO:0007669"/>
    <property type="project" value="UniProtKB-SubCell"/>
</dbReference>
<comment type="caution">
    <text evidence="12">The sequence shown here is derived from an EMBL/GenBank/DDBJ whole genome shotgun (WGS) entry which is preliminary data.</text>
</comment>
<keyword evidence="7 10" id="KW-0472">Membrane</keyword>
<evidence type="ECO:0000256" key="6">
    <source>
        <dbReference type="ARBA" id="ARBA00022989"/>
    </source>
</evidence>
<feature type="transmembrane region" description="Helical" evidence="10">
    <location>
        <begin position="201"/>
        <end position="225"/>
    </location>
</feature>
<dbReference type="InterPro" id="IPR047196">
    <property type="entry name" value="YidC_ALB_C"/>
</dbReference>
<dbReference type="GO" id="GO:0015031">
    <property type="term" value="P:protein transport"/>
    <property type="evidence" value="ECO:0007669"/>
    <property type="project" value="UniProtKB-KW"/>
</dbReference>
<reference evidence="12 13" key="1">
    <citation type="journal article" date="2016" name="Nat. Commun.">
        <title>Thousands of microbial genomes shed light on interconnected biogeochemical processes in an aquifer system.</title>
        <authorList>
            <person name="Anantharaman K."/>
            <person name="Brown C.T."/>
            <person name="Hug L.A."/>
            <person name="Sharon I."/>
            <person name="Castelle C.J."/>
            <person name="Probst A.J."/>
            <person name="Thomas B.C."/>
            <person name="Singh A."/>
            <person name="Wilkins M.J."/>
            <person name="Karaoz U."/>
            <person name="Brodie E.L."/>
            <person name="Williams K.H."/>
            <person name="Hubbard S.S."/>
            <person name="Banfield J.F."/>
        </authorList>
    </citation>
    <scope>NUCLEOTIDE SEQUENCE [LARGE SCALE GENOMIC DNA]</scope>
</reference>
<keyword evidence="2" id="KW-0813">Transport</keyword>
<evidence type="ECO:0000313" key="13">
    <source>
        <dbReference type="Proteomes" id="UP000177853"/>
    </source>
</evidence>
<name>A0A1G2RVT8_9BACT</name>
<evidence type="ECO:0000256" key="4">
    <source>
        <dbReference type="ARBA" id="ARBA00022692"/>
    </source>
</evidence>
<dbReference type="InterPro" id="IPR028055">
    <property type="entry name" value="YidC/Oxa/ALB_C"/>
</dbReference>
<evidence type="ECO:0000256" key="2">
    <source>
        <dbReference type="ARBA" id="ARBA00022448"/>
    </source>
</evidence>
<dbReference type="InterPro" id="IPR001708">
    <property type="entry name" value="YidC/ALB3/OXA1/COX18"/>
</dbReference>
<dbReference type="Pfam" id="PF02096">
    <property type="entry name" value="60KD_IMP"/>
    <property type="match status" value="1"/>
</dbReference>
<protein>
    <recommendedName>
        <fullName evidence="11">Membrane insertase YidC/Oxa/ALB C-terminal domain-containing protein</fullName>
    </recommendedName>
</protein>
<gene>
    <name evidence="12" type="ORF">A3H01_01905</name>
</gene>
<comment type="subcellular location">
    <subcellularLocation>
        <location evidence="1">Cell membrane</location>
        <topology evidence="1">Multi-pass membrane protein</topology>
    </subcellularLocation>
    <subcellularLocation>
        <location evidence="9">Membrane</location>
        <topology evidence="9">Multi-pass membrane protein</topology>
    </subcellularLocation>
</comment>
<proteinExistence type="inferred from homology"/>
<comment type="similarity">
    <text evidence="9">Belongs to the OXA1/ALB3/YidC family.</text>
</comment>
<evidence type="ECO:0000313" key="12">
    <source>
        <dbReference type="EMBL" id="OHA76181.1"/>
    </source>
</evidence>
<dbReference type="EMBL" id="MHUM01000034">
    <property type="protein sequence ID" value="OHA76181.1"/>
    <property type="molecule type" value="Genomic_DNA"/>
</dbReference>
<dbReference type="GO" id="GO:0032977">
    <property type="term" value="F:membrane insertase activity"/>
    <property type="evidence" value="ECO:0007669"/>
    <property type="project" value="InterPro"/>
</dbReference>
<dbReference type="GO" id="GO:0051205">
    <property type="term" value="P:protein insertion into membrane"/>
    <property type="evidence" value="ECO:0007669"/>
    <property type="project" value="TreeGrafter"/>
</dbReference>
<evidence type="ECO:0000256" key="7">
    <source>
        <dbReference type="ARBA" id="ARBA00023136"/>
    </source>
</evidence>
<feature type="domain" description="Membrane insertase YidC/Oxa/ALB C-terminal" evidence="11">
    <location>
        <begin position="32"/>
        <end position="237"/>
    </location>
</feature>
<dbReference type="NCBIfam" id="TIGR03592">
    <property type="entry name" value="yidC_oxa1_cterm"/>
    <property type="match status" value="1"/>
</dbReference>
<accession>A0A1G2RVT8</accession>
<feature type="transmembrane region" description="Helical" evidence="10">
    <location>
        <begin position="32"/>
        <end position="50"/>
    </location>
</feature>
<dbReference type="Proteomes" id="UP000177853">
    <property type="component" value="Unassembled WGS sequence"/>
</dbReference>
<feature type="transmembrane region" description="Helical" evidence="10">
    <location>
        <begin position="98"/>
        <end position="119"/>
    </location>
</feature>
<dbReference type="AlphaFoldDB" id="A0A1G2RVT8"/>
<evidence type="ECO:0000256" key="1">
    <source>
        <dbReference type="ARBA" id="ARBA00004651"/>
    </source>
</evidence>
<sequence>MESFSAFFHLLLYKPLFNVLVLLYQFLPGRDFGIAIISLTLLIKLALYPLGSESIKIQRAVQSIQPKIKELQKKYKQDRQKLAAETMDLYKKERINPFAGLFLSLVQIPILIALWRIFWGGFQPEKLADVYSFLPNPGLIDPTFLGFLNLEKPSVILAVFAGISQFLQTKTMTPQTKKTKQEIKVGDAGAQFSSIMEKQMLYFFPFLTVFILWKLPSALALYWLVTALFSVVQQSVLLRKNNNQNT</sequence>